<evidence type="ECO:0000313" key="2">
    <source>
        <dbReference type="EMBL" id="GBP70367.1"/>
    </source>
</evidence>
<name>A0A4C1Y730_EUMVA</name>
<gene>
    <name evidence="2" type="ORF">EVAR_51690_1</name>
</gene>
<comment type="caution">
    <text evidence="2">The sequence shown here is derived from an EMBL/GenBank/DDBJ whole genome shotgun (WGS) entry which is preliminary data.</text>
</comment>
<accession>A0A4C1Y730</accession>
<proteinExistence type="predicted"/>
<sequence length="237" mass="26203">MSTWAENGNGIRNEFGIGVNKESALGSRLRPKNCSTVYLHATHRLIRTKAAAAADHWCAPHINQTAFLFGGPLSDKSGRDGPGLIRYCISKIPPPKTEERLINETNKKISQFDRAPPARRPAALPEFHCSAAARRRASIRALSRGRAKRGEKLRLVPRLIRGDVSVTEHFLGYKSFCNSARARRADSSPHRGYMRGDEPIGSLLDSCVRLSHRRGDNNDDGLSVPVKTTGESEGYLY</sequence>
<feature type="region of interest" description="Disordered" evidence="1">
    <location>
        <begin position="216"/>
        <end position="237"/>
    </location>
</feature>
<reference evidence="2 3" key="1">
    <citation type="journal article" date="2019" name="Commun. Biol.">
        <title>The bagworm genome reveals a unique fibroin gene that provides high tensile strength.</title>
        <authorList>
            <person name="Kono N."/>
            <person name="Nakamura H."/>
            <person name="Ohtoshi R."/>
            <person name="Tomita M."/>
            <person name="Numata K."/>
            <person name="Arakawa K."/>
        </authorList>
    </citation>
    <scope>NUCLEOTIDE SEQUENCE [LARGE SCALE GENOMIC DNA]</scope>
</reference>
<evidence type="ECO:0000313" key="3">
    <source>
        <dbReference type="Proteomes" id="UP000299102"/>
    </source>
</evidence>
<dbReference type="Proteomes" id="UP000299102">
    <property type="component" value="Unassembled WGS sequence"/>
</dbReference>
<protein>
    <submittedName>
        <fullName evidence="2">Uncharacterized protein</fullName>
    </submittedName>
</protein>
<dbReference type="EMBL" id="BGZK01001071">
    <property type="protein sequence ID" value="GBP70367.1"/>
    <property type="molecule type" value="Genomic_DNA"/>
</dbReference>
<evidence type="ECO:0000256" key="1">
    <source>
        <dbReference type="SAM" id="MobiDB-lite"/>
    </source>
</evidence>
<keyword evidence="3" id="KW-1185">Reference proteome</keyword>
<organism evidence="2 3">
    <name type="scientific">Eumeta variegata</name>
    <name type="common">Bagworm moth</name>
    <name type="synonym">Eumeta japonica</name>
    <dbReference type="NCBI Taxonomy" id="151549"/>
    <lineage>
        <taxon>Eukaryota</taxon>
        <taxon>Metazoa</taxon>
        <taxon>Ecdysozoa</taxon>
        <taxon>Arthropoda</taxon>
        <taxon>Hexapoda</taxon>
        <taxon>Insecta</taxon>
        <taxon>Pterygota</taxon>
        <taxon>Neoptera</taxon>
        <taxon>Endopterygota</taxon>
        <taxon>Lepidoptera</taxon>
        <taxon>Glossata</taxon>
        <taxon>Ditrysia</taxon>
        <taxon>Tineoidea</taxon>
        <taxon>Psychidae</taxon>
        <taxon>Oiketicinae</taxon>
        <taxon>Eumeta</taxon>
    </lineage>
</organism>
<dbReference type="AlphaFoldDB" id="A0A4C1Y730"/>